<dbReference type="SUPFAM" id="SSF53850">
    <property type="entry name" value="Periplasmic binding protein-like II"/>
    <property type="match status" value="1"/>
</dbReference>
<accession>A0A9X3IP27</accession>
<organism evidence="5 6">
    <name type="scientific">Kaistia nematophila</name>
    <dbReference type="NCBI Taxonomy" id="2994654"/>
    <lineage>
        <taxon>Bacteria</taxon>
        <taxon>Pseudomonadati</taxon>
        <taxon>Pseudomonadota</taxon>
        <taxon>Alphaproteobacteria</taxon>
        <taxon>Hyphomicrobiales</taxon>
        <taxon>Kaistiaceae</taxon>
        <taxon>Kaistia</taxon>
    </lineage>
</organism>
<dbReference type="CDD" id="cd01008">
    <property type="entry name" value="PBP2_NrtA_SsuA_CpmA_like"/>
    <property type="match status" value="1"/>
</dbReference>
<evidence type="ECO:0000259" key="4">
    <source>
        <dbReference type="Pfam" id="PF09084"/>
    </source>
</evidence>
<proteinExistence type="inferred from homology"/>
<evidence type="ECO:0000256" key="1">
    <source>
        <dbReference type="ARBA" id="ARBA00004418"/>
    </source>
</evidence>
<dbReference type="GO" id="GO:0042918">
    <property type="term" value="P:alkanesulfonate transmembrane transport"/>
    <property type="evidence" value="ECO:0007669"/>
    <property type="project" value="TreeGrafter"/>
</dbReference>
<dbReference type="EMBL" id="JAPKNK010000010">
    <property type="protein sequence ID" value="MCX5571520.1"/>
    <property type="molecule type" value="Genomic_DNA"/>
</dbReference>
<gene>
    <name evidence="5" type="ORF">OSH07_20135</name>
</gene>
<comment type="similarity">
    <text evidence="2">Belongs to the bacterial solute-binding protein SsuA/TauA family.</text>
</comment>
<evidence type="ECO:0000256" key="2">
    <source>
        <dbReference type="ARBA" id="ARBA00010742"/>
    </source>
</evidence>
<name>A0A9X3IP27_9HYPH</name>
<dbReference type="PANTHER" id="PTHR30024:SF47">
    <property type="entry name" value="TAURINE-BINDING PERIPLASMIC PROTEIN"/>
    <property type="match status" value="1"/>
</dbReference>
<dbReference type="Gene3D" id="3.40.190.10">
    <property type="entry name" value="Periplasmic binding protein-like II"/>
    <property type="match status" value="2"/>
</dbReference>
<keyword evidence="3" id="KW-0732">Signal</keyword>
<comment type="caution">
    <text evidence="5">The sequence shown here is derived from an EMBL/GenBank/DDBJ whole genome shotgun (WGS) entry which is preliminary data.</text>
</comment>
<protein>
    <submittedName>
        <fullName evidence="5">NrtA/SsuA/CpmA family ABC transporter substrate-binding protein</fullName>
    </submittedName>
</protein>
<feature type="domain" description="SsuA/THI5-like" evidence="4">
    <location>
        <begin position="83"/>
        <end position="275"/>
    </location>
</feature>
<dbReference type="InterPro" id="IPR015168">
    <property type="entry name" value="SsuA/THI5"/>
</dbReference>
<keyword evidence="6" id="KW-1185">Reference proteome</keyword>
<dbReference type="RefSeq" id="WP_266340478.1">
    <property type="nucleotide sequence ID" value="NZ_JAPKNK010000010.1"/>
</dbReference>
<dbReference type="PANTHER" id="PTHR30024">
    <property type="entry name" value="ALIPHATIC SULFONATES-BINDING PROTEIN-RELATED"/>
    <property type="match status" value="1"/>
</dbReference>
<dbReference type="Proteomes" id="UP001144805">
    <property type="component" value="Unassembled WGS sequence"/>
</dbReference>
<sequence length="342" mass="35902">MTDADREPSTAHSSTWIFKDDMMSAMHSSLRRTAAVASLGFLLSSGAALAEDAVTFRAAYLPTANYLTTVRTTGILEKELAKVGAKVEFIGPLDPFSAYNTVTSGSADASSTGTGYFVNLSAQKSDWVAFALEKYSGNSQGIVAAPGSGVTSLKDLYGKKVGIDGEGATGDYILNLAFKEAGLDVSKVEKVTLDTTSFASAFASGQVAAIASYDQNLANAIATEGAKVLVTADQLPTANWSIHIVSREFAEKHREALKAVYDGLVQEAARAQANPALIPDAYREFGASEGLAKVVAGFDTPKILPLDAAAVADLNRLGAQYVEFGFIEKAPDIAGYVVDLSK</sequence>
<evidence type="ECO:0000313" key="6">
    <source>
        <dbReference type="Proteomes" id="UP001144805"/>
    </source>
</evidence>
<evidence type="ECO:0000256" key="3">
    <source>
        <dbReference type="ARBA" id="ARBA00022729"/>
    </source>
</evidence>
<dbReference type="GO" id="GO:0042597">
    <property type="term" value="C:periplasmic space"/>
    <property type="evidence" value="ECO:0007669"/>
    <property type="project" value="UniProtKB-SubCell"/>
</dbReference>
<dbReference type="Pfam" id="PF09084">
    <property type="entry name" value="NMT1"/>
    <property type="match status" value="1"/>
</dbReference>
<evidence type="ECO:0000313" key="5">
    <source>
        <dbReference type="EMBL" id="MCX5571520.1"/>
    </source>
</evidence>
<dbReference type="AlphaFoldDB" id="A0A9X3IP27"/>
<reference evidence="5" key="1">
    <citation type="submission" date="2022-11" db="EMBL/GenBank/DDBJ databases">
        <title>Biodiversity and phylogenetic relationships of bacteria.</title>
        <authorList>
            <person name="Machado R.A.R."/>
            <person name="Bhat A."/>
            <person name="Loulou A."/>
            <person name="Kallel S."/>
        </authorList>
    </citation>
    <scope>NUCLEOTIDE SEQUENCE</scope>
    <source>
        <strain evidence="5">K-TC2</strain>
    </source>
</reference>
<comment type="subcellular location">
    <subcellularLocation>
        <location evidence="1">Periplasm</location>
    </subcellularLocation>
</comment>